<dbReference type="Proteomes" id="UP001469365">
    <property type="component" value="Unassembled WGS sequence"/>
</dbReference>
<proteinExistence type="inferred from homology"/>
<dbReference type="Gene3D" id="3.40.50.1980">
    <property type="entry name" value="Nitrogenase molybdenum iron protein domain"/>
    <property type="match status" value="2"/>
</dbReference>
<dbReference type="InterPro" id="IPR054828">
    <property type="entry name" value="Vit_B12_bind_prot"/>
</dbReference>
<dbReference type="PROSITE" id="PS50983">
    <property type="entry name" value="FE_B12_PBP"/>
    <property type="match status" value="1"/>
</dbReference>
<dbReference type="InterPro" id="IPR050902">
    <property type="entry name" value="ABC_Transporter_SBP"/>
</dbReference>
<dbReference type="Pfam" id="PF01497">
    <property type="entry name" value="Peripla_BP_2"/>
    <property type="match status" value="1"/>
</dbReference>
<feature type="chain" id="PRO_5045334159" evidence="4">
    <location>
        <begin position="28"/>
        <end position="341"/>
    </location>
</feature>
<name>A0ABU9DDS7_9BACL</name>
<dbReference type="CDD" id="cd01143">
    <property type="entry name" value="YvrC"/>
    <property type="match status" value="1"/>
</dbReference>
<dbReference type="InterPro" id="IPR002491">
    <property type="entry name" value="ABC_transptr_periplasmic_BD"/>
</dbReference>
<accession>A0ABU9DDS7</accession>
<dbReference type="PANTHER" id="PTHR30535:SF34">
    <property type="entry name" value="MOLYBDATE-BINDING PROTEIN MOLA"/>
    <property type="match status" value="1"/>
</dbReference>
<sequence length="341" mass="37087">MDIKLKRRTRKLLTVVLSLALAGTLAACGASPAPPQAPNQGKLVDPPKAESGTQQGAAQAKRTTYPLKVKDATGKEFVFEKAPERIASTSPSETEMLFALGLGDKVVGVSDFCDYPAEAKSKPKLGSITKPNEEALIGAGADLTLTGVSMKTQTVEKLRELKINLFQVQPKKIDDVLTNLLLMGEIFDRQAEAEKLVNQMKADRQKVTDAVKGLKPEEKKKVLIEFSPGWTVGSGEFLSELIETAGGINVYASEKGYVQLSEEKVIAENPKVILYPNNLIDDKSKKTLDQLIRERSGWEKIDAVKEGKLAGIDKDTTSRPGPRITEGLKEIAKGIYPELVK</sequence>
<feature type="region of interest" description="Disordered" evidence="3">
    <location>
        <begin position="30"/>
        <end position="63"/>
    </location>
</feature>
<gene>
    <name evidence="6" type="ORF">WMW72_03765</name>
</gene>
<dbReference type="NCBIfam" id="NF038402">
    <property type="entry name" value="TroA_like"/>
    <property type="match status" value="1"/>
</dbReference>
<evidence type="ECO:0000256" key="4">
    <source>
        <dbReference type="SAM" id="SignalP"/>
    </source>
</evidence>
<evidence type="ECO:0000256" key="3">
    <source>
        <dbReference type="SAM" id="MobiDB-lite"/>
    </source>
</evidence>
<dbReference type="EMBL" id="JBBPCC010000001">
    <property type="protein sequence ID" value="MEK8127022.1"/>
    <property type="molecule type" value="Genomic_DNA"/>
</dbReference>
<evidence type="ECO:0000256" key="1">
    <source>
        <dbReference type="ARBA" id="ARBA00008814"/>
    </source>
</evidence>
<protein>
    <submittedName>
        <fullName evidence="6">ABC transporter substrate-binding protein</fullName>
    </submittedName>
</protein>
<feature type="domain" description="Fe/B12 periplasmic-binding" evidence="5">
    <location>
        <begin position="85"/>
        <end position="339"/>
    </location>
</feature>
<organism evidence="6 7">
    <name type="scientific">Paenibacillus filicis</name>
    <dbReference type="NCBI Taxonomy" id="669464"/>
    <lineage>
        <taxon>Bacteria</taxon>
        <taxon>Bacillati</taxon>
        <taxon>Bacillota</taxon>
        <taxon>Bacilli</taxon>
        <taxon>Bacillales</taxon>
        <taxon>Paenibacillaceae</taxon>
        <taxon>Paenibacillus</taxon>
    </lineage>
</organism>
<keyword evidence="7" id="KW-1185">Reference proteome</keyword>
<comment type="caution">
    <text evidence="6">The sequence shown here is derived from an EMBL/GenBank/DDBJ whole genome shotgun (WGS) entry which is preliminary data.</text>
</comment>
<dbReference type="PROSITE" id="PS51257">
    <property type="entry name" value="PROKAR_LIPOPROTEIN"/>
    <property type="match status" value="1"/>
</dbReference>
<comment type="similarity">
    <text evidence="1">Belongs to the bacterial solute-binding protein 8 family.</text>
</comment>
<dbReference type="RefSeq" id="WP_341414058.1">
    <property type="nucleotide sequence ID" value="NZ_JBBPCC010000001.1"/>
</dbReference>
<keyword evidence="2 4" id="KW-0732">Signal</keyword>
<evidence type="ECO:0000256" key="2">
    <source>
        <dbReference type="ARBA" id="ARBA00022729"/>
    </source>
</evidence>
<feature type="signal peptide" evidence="4">
    <location>
        <begin position="1"/>
        <end position="27"/>
    </location>
</feature>
<dbReference type="SUPFAM" id="SSF53807">
    <property type="entry name" value="Helical backbone' metal receptor"/>
    <property type="match status" value="1"/>
</dbReference>
<evidence type="ECO:0000313" key="7">
    <source>
        <dbReference type="Proteomes" id="UP001469365"/>
    </source>
</evidence>
<evidence type="ECO:0000259" key="5">
    <source>
        <dbReference type="PROSITE" id="PS50983"/>
    </source>
</evidence>
<reference evidence="6 7" key="1">
    <citation type="submission" date="2024-04" db="EMBL/GenBank/DDBJ databases">
        <title>draft genome sequnece of Paenibacillus filicis.</title>
        <authorList>
            <person name="Kim D.-U."/>
        </authorList>
    </citation>
    <scope>NUCLEOTIDE SEQUENCE [LARGE SCALE GENOMIC DNA]</scope>
    <source>
        <strain evidence="6 7">KACC14197</strain>
    </source>
</reference>
<evidence type="ECO:0000313" key="6">
    <source>
        <dbReference type="EMBL" id="MEK8127022.1"/>
    </source>
</evidence>
<dbReference type="PANTHER" id="PTHR30535">
    <property type="entry name" value="VITAMIN B12-BINDING PROTEIN"/>
    <property type="match status" value="1"/>
</dbReference>